<keyword evidence="1" id="KW-0732">Signal</keyword>
<dbReference type="RefSeq" id="WP_267611617.1">
    <property type="nucleotide sequence ID" value="NZ_JAOVZQ010000001.1"/>
</dbReference>
<dbReference type="EMBL" id="JAOVZQ010000001">
    <property type="protein sequence ID" value="MCY0093664.1"/>
    <property type="molecule type" value="Genomic_DNA"/>
</dbReference>
<name>A0ABT3YCQ8_9HYPH</name>
<gene>
    <name evidence="2" type="ORF">OEG82_06480</name>
</gene>
<organism evidence="2 3">
    <name type="scientific">Hoeflea ulvae</name>
    <dbReference type="NCBI Taxonomy" id="2983764"/>
    <lineage>
        <taxon>Bacteria</taxon>
        <taxon>Pseudomonadati</taxon>
        <taxon>Pseudomonadota</taxon>
        <taxon>Alphaproteobacteria</taxon>
        <taxon>Hyphomicrobiales</taxon>
        <taxon>Rhizobiaceae</taxon>
        <taxon>Hoeflea</taxon>
    </lineage>
</organism>
<protein>
    <recommendedName>
        <fullName evidence="4">DUF1344 domain-containing protein</fullName>
    </recommendedName>
</protein>
<evidence type="ECO:0000313" key="3">
    <source>
        <dbReference type="Proteomes" id="UP001081283"/>
    </source>
</evidence>
<evidence type="ECO:0000256" key="1">
    <source>
        <dbReference type="SAM" id="SignalP"/>
    </source>
</evidence>
<accession>A0ABT3YCQ8</accession>
<dbReference type="Proteomes" id="UP001081283">
    <property type="component" value="Unassembled WGS sequence"/>
</dbReference>
<evidence type="ECO:0008006" key="4">
    <source>
        <dbReference type="Google" id="ProtNLM"/>
    </source>
</evidence>
<comment type="caution">
    <text evidence="2">The sequence shown here is derived from an EMBL/GenBank/DDBJ whole genome shotgun (WGS) entry which is preliminary data.</text>
</comment>
<sequence>MRLFPAAVILGSMLASPALADSTSGVVVAYDRVDHVLILDDRTVWDLAPAGELVPEGLRAGDQITIEYDSAGDSGVGKITAISVGGN</sequence>
<reference evidence="2" key="1">
    <citation type="submission" date="2022-10" db="EMBL/GenBank/DDBJ databases">
        <title>Hoeflea sp. J2-29, isolated from marine algae.</title>
        <authorList>
            <person name="Kristyanto S."/>
            <person name="Kim J.M."/>
            <person name="Jeon C.O."/>
        </authorList>
    </citation>
    <scope>NUCLEOTIDE SEQUENCE</scope>
    <source>
        <strain evidence="2">J2-29</strain>
    </source>
</reference>
<evidence type="ECO:0000313" key="2">
    <source>
        <dbReference type="EMBL" id="MCY0093664.1"/>
    </source>
</evidence>
<feature type="chain" id="PRO_5045249593" description="DUF1344 domain-containing protein" evidence="1">
    <location>
        <begin position="21"/>
        <end position="87"/>
    </location>
</feature>
<keyword evidence="3" id="KW-1185">Reference proteome</keyword>
<proteinExistence type="predicted"/>
<feature type="signal peptide" evidence="1">
    <location>
        <begin position="1"/>
        <end position="20"/>
    </location>
</feature>